<evidence type="ECO:0000256" key="7">
    <source>
        <dbReference type="ARBA" id="ARBA00022792"/>
    </source>
</evidence>
<evidence type="ECO:0000256" key="9">
    <source>
        <dbReference type="ARBA" id="ARBA00022989"/>
    </source>
</evidence>
<dbReference type="RefSeq" id="XP_013754142.1">
    <property type="nucleotide sequence ID" value="XM_013898688.1"/>
</dbReference>
<gene>
    <name evidence="13" type="ORF">AMSG_09583</name>
</gene>
<keyword evidence="9 12" id="KW-1133">Transmembrane helix</keyword>
<sequence>MSRFNPQAELWRLHPVITKANNIRSMFPGFGIALGAFGVYCLGDFVVSSMTSSSSGHGSDSAHGGH</sequence>
<evidence type="ECO:0000256" key="11">
    <source>
        <dbReference type="ARBA" id="ARBA00023136"/>
    </source>
</evidence>
<evidence type="ECO:0000256" key="8">
    <source>
        <dbReference type="ARBA" id="ARBA00022982"/>
    </source>
</evidence>
<keyword evidence="11 12" id="KW-0472">Membrane</keyword>
<accession>A0A0L0DNQ2</accession>
<evidence type="ECO:0000313" key="14">
    <source>
        <dbReference type="Proteomes" id="UP000054408"/>
    </source>
</evidence>
<feature type="transmembrane region" description="Helical" evidence="12">
    <location>
        <begin position="26"/>
        <end position="47"/>
    </location>
</feature>
<keyword evidence="5" id="KW-0679">Respiratory chain</keyword>
<proteinExistence type="inferred from homology"/>
<dbReference type="Proteomes" id="UP000054408">
    <property type="component" value="Unassembled WGS sequence"/>
</dbReference>
<keyword evidence="6 12" id="KW-0812">Transmembrane</keyword>
<evidence type="ECO:0000256" key="6">
    <source>
        <dbReference type="ARBA" id="ARBA00022692"/>
    </source>
</evidence>
<keyword evidence="4" id="KW-0813">Transport</keyword>
<evidence type="ECO:0000256" key="5">
    <source>
        <dbReference type="ARBA" id="ARBA00022660"/>
    </source>
</evidence>
<dbReference type="InterPro" id="IPR012576">
    <property type="entry name" value="NDUFB3"/>
</dbReference>
<reference evidence="13 14" key="1">
    <citation type="submission" date="2010-05" db="EMBL/GenBank/DDBJ databases">
        <title>The Genome Sequence of Thecamonas trahens ATCC 50062.</title>
        <authorList>
            <consortium name="The Broad Institute Genome Sequencing Platform"/>
            <person name="Russ C."/>
            <person name="Cuomo C."/>
            <person name="Shea T."/>
            <person name="Young S.K."/>
            <person name="Zeng Q."/>
            <person name="Koehrsen M."/>
            <person name="Haas B."/>
            <person name="Borodovsky M."/>
            <person name="Guigo R."/>
            <person name="Alvarado L."/>
            <person name="Berlin A."/>
            <person name="Bochicchio J."/>
            <person name="Borenstein D."/>
            <person name="Chapman S."/>
            <person name="Chen Z."/>
            <person name="Freedman E."/>
            <person name="Gellesch M."/>
            <person name="Goldberg J."/>
            <person name="Griggs A."/>
            <person name="Gujja S."/>
            <person name="Heilman E."/>
            <person name="Heiman D."/>
            <person name="Hepburn T."/>
            <person name="Howarth C."/>
            <person name="Jen D."/>
            <person name="Larson L."/>
            <person name="Mehta T."/>
            <person name="Park D."/>
            <person name="Pearson M."/>
            <person name="Roberts A."/>
            <person name="Saif S."/>
            <person name="Shenoy N."/>
            <person name="Sisk P."/>
            <person name="Stolte C."/>
            <person name="Sykes S."/>
            <person name="Thomson T."/>
            <person name="Walk T."/>
            <person name="White J."/>
            <person name="Yandava C."/>
            <person name="Burger G."/>
            <person name="Gray M.W."/>
            <person name="Holland P.W.H."/>
            <person name="King N."/>
            <person name="Lang F.B.F."/>
            <person name="Roger A.J."/>
            <person name="Ruiz-Trillo I."/>
            <person name="Lander E."/>
            <person name="Nusbaum C."/>
        </authorList>
    </citation>
    <scope>NUCLEOTIDE SEQUENCE [LARGE SCALE GENOMIC DNA]</scope>
    <source>
        <strain evidence="13 14">ATCC 50062</strain>
    </source>
</reference>
<evidence type="ECO:0000256" key="4">
    <source>
        <dbReference type="ARBA" id="ARBA00022448"/>
    </source>
</evidence>
<organism evidence="13 14">
    <name type="scientific">Thecamonas trahens ATCC 50062</name>
    <dbReference type="NCBI Taxonomy" id="461836"/>
    <lineage>
        <taxon>Eukaryota</taxon>
        <taxon>Apusozoa</taxon>
        <taxon>Apusomonadida</taxon>
        <taxon>Apusomonadidae</taxon>
        <taxon>Thecamonas</taxon>
    </lineage>
</organism>
<evidence type="ECO:0000256" key="3">
    <source>
        <dbReference type="ARBA" id="ARBA00005667"/>
    </source>
</evidence>
<name>A0A0L0DNQ2_THETB</name>
<dbReference type="GO" id="GO:0022900">
    <property type="term" value="P:electron transport chain"/>
    <property type="evidence" value="ECO:0007669"/>
    <property type="project" value="InterPro"/>
</dbReference>
<dbReference type="OrthoDB" id="521512at2759"/>
<protein>
    <submittedName>
        <fullName evidence="13">Uncharacterized protein</fullName>
    </submittedName>
</protein>
<evidence type="ECO:0000256" key="10">
    <source>
        <dbReference type="ARBA" id="ARBA00023128"/>
    </source>
</evidence>
<dbReference type="GeneID" id="25568013"/>
<comment type="similarity">
    <text evidence="3">Belongs to the complex I NDUFB3 subunit family.</text>
</comment>
<dbReference type="EMBL" id="GL349484">
    <property type="protein sequence ID" value="KNC53939.1"/>
    <property type="molecule type" value="Genomic_DNA"/>
</dbReference>
<evidence type="ECO:0000313" key="13">
    <source>
        <dbReference type="EMBL" id="KNC53939.1"/>
    </source>
</evidence>
<keyword evidence="14" id="KW-1185">Reference proteome</keyword>
<keyword evidence="7" id="KW-0999">Mitochondrion inner membrane</keyword>
<keyword evidence="10" id="KW-0496">Mitochondrion</keyword>
<evidence type="ECO:0000256" key="2">
    <source>
        <dbReference type="ARBA" id="ARBA00004298"/>
    </source>
</evidence>
<evidence type="ECO:0000256" key="12">
    <source>
        <dbReference type="SAM" id="Phobius"/>
    </source>
</evidence>
<dbReference type="Pfam" id="PF08122">
    <property type="entry name" value="NDUF_B12"/>
    <property type="match status" value="1"/>
</dbReference>
<comment type="function">
    <text evidence="1">Accessory subunit of the mitochondrial membrane respiratory chain NADH dehydrogenase (Complex I), that is believed not to be involved in catalysis. Complex I functions in the transfer of electrons from NADH to the respiratory chain. The immediate electron acceptor for the enzyme is believed to be ubiquinone.</text>
</comment>
<dbReference type="AlphaFoldDB" id="A0A0L0DNQ2"/>
<evidence type="ECO:0000256" key="1">
    <source>
        <dbReference type="ARBA" id="ARBA00003195"/>
    </source>
</evidence>
<dbReference type="GO" id="GO:0005743">
    <property type="term" value="C:mitochondrial inner membrane"/>
    <property type="evidence" value="ECO:0007669"/>
    <property type="project" value="UniProtKB-SubCell"/>
</dbReference>
<comment type="subcellular location">
    <subcellularLocation>
        <location evidence="2">Mitochondrion inner membrane</location>
        <topology evidence="2">Single-pass membrane protein</topology>
        <orientation evidence="2">Matrix side</orientation>
    </subcellularLocation>
</comment>
<keyword evidence="8" id="KW-0249">Electron transport</keyword>